<evidence type="ECO:0000256" key="4">
    <source>
        <dbReference type="ARBA" id="ARBA00022630"/>
    </source>
</evidence>
<comment type="caution">
    <text evidence="11">The sequence shown here is derived from an EMBL/GenBank/DDBJ whole genome shotgun (WGS) entry which is preliminary data.</text>
</comment>
<evidence type="ECO:0000256" key="5">
    <source>
        <dbReference type="ARBA" id="ARBA00022679"/>
    </source>
</evidence>
<comment type="catalytic activity">
    <reaction evidence="10">
        <text>L-threonyl-[protein] + FAD = FMN-L-threonyl-[protein] + AMP + H(+)</text>
        <dbReference type="Rhea" id="RHEA:36847"/>
        <dbReference type="Rhea" id="RHEA-COMP:11060"/>
        <dbReference type="Rhea" id="RHEA-COMP:11061"/>
        <dbReference type="ChEBI" id="CHEBI:15378"/>
        <dbReference type="ChEBI" id="CHEBI:30013"/>
        <dbReference type="ChEBI" id="CHEBI:57692"/>
        <dbReference type="ChEBI" id="CHEBI:74257"/>
        <dbReference type="ChEBI" id="CHEBI:456215"/>
        <dbReference type="EC" id="2.7.1.180"/>
    </reaction>
</comment>
<dbReference type="GO" id="GO:0046872">
    <property type="term" value="F:metal ion binding"/>
    <property type="evidence" value="ECO:0007669"/>
    <property type="project" value="UniProtKB-KW"/>
</dbReference>
<dbReference type="Proteomes" id="UP000050867">
    <property type="component" value="Unassembled WGS sequence"/>
</dbReference>
<comment type="cofactor">
    <cofactor evidence="1">
        <name>Mg(2+)</name>
        <dbReference type="ChEBI" id="CHEBI:18420"/>
    </cofactor>
</comment>
<evidence type="ECO:0000256" key="10">
    <source>
        <dbReference type="ARBA" id="ARBA00048540"/>
    </source>
</evidence>
<dbReference type="Gene3D" id="3.10.520.10">
    <property type="entry name" value="ApbE-like domains"/>
    <property type="match status" value="2"/>
</dbReference>
<dbReference type="InterPro" id="IPR003374">
    <property type="entry name" value="ApbE-like_sf"/>
</dbReference>
<dbReference type="InterPro" id="IPR024932">
    <property type="entry name" value="ApbE"/>
</dbReference>
<proteinExistence type="predicted"/>
<evidence type="ECO:0000256" key="3">
    <source>
        <dbReference type="ARBA" id="ARBA00016337"/>
    </source>
</evidence>
<evidence type="ECO:0000256" key="7">
    <source>
        <dbReference type="ARBA" id="ARBA00022827"/>
    </source>
</evidence>
<dbReference type="OrthoDB" id="9778595at2"/>
<organism evidence="11 12">
    <name type="scientific">Wenjunlia vitaminophila</name>
    <name type="common">Streptomyces vitaminophilus</name>
    <dbReference type="NCBI Taxonomy" id="76728"/>
    <lineage>
        <taxon>Bacteria</taxon>
        <taxon>Bacillati</taxon>
        <taxon>Actinomycetota</taxon>
        <taxon>Actinomycetes</taxon>
        <taxon>Kitasatosporales</taxon>
        <taxon>Streptomycetaceae</taxon>
        <taxon>Wenjunlia</taxon>
    </lineage>
</organism>
<sequence>MGTVFSFDVRHAPTPAVLGGLRGAVALLHRVDRAFSPFRPDSAVSRLARGELHRTDAPPEVRLVLGWCEEAEQRTGGCFSARAAGVLDPCGLVKGWATQRAHALLRAAGAPRSSVNGGGDVCLGAPPRPGTPWRTGVADPRRPGRLLAVVAGHDHAVATSGGAERGAHIIDPRTGRPAAALLAATVTGPDLTWADAYATAAVVMGPEAHAWIGTLPDYALLTVDGDGRVRRSPNFPLAAP</sequence>
<evidence type="ECO:0000256" key="8">
    <source>
        <dbReference type="ARBA" id="ARBA00022842"/>
    </source>
</evidence>
<dbReference type="PANTHER" id="PTHR30040:SF2">
    <property type="entry name" value="FAD:PROTEIN FMN TRANSFERASE"/>
    <property type="match status" value="1"/>
</dbReference>
<keyword evidence="12" id="KW-1185">Reference proteome</keyword>
<evidence type="ECO:0000313" key="11">
    <source>
        <dbReference type="EMBL" id="KRV47925.1"/>
    </source>
</evidence>
<name>A0A0T6LPG3_WENVI</name>
<evidence type="ECO:0000256" key="9">
    <source>
        <dbReference type="ARBA" id="ARBA00031306"/>
    </source>
</evidence>
<dbReference type="PANTHER" id="PTHR30040">
    <property type="entry name" value="THIAMINE BIOSYNTHESIS LIPOPROTEIN APBE"/>
    <property type="match status" value="1"/>
</dbReference>
<evidence type="ECO:0000256" key="6">
    <source>
        <dbReference type="ARBA" id="ARBA00022723"/>
    </source>
</evidence>
<dbReference type="SUPFAM" id="SSF143631">
    <property type="entry name" value="ApbE-like"/>
    <property type="match status" value="1"/>
</dbReference>
<evidence type="ECO:0000256" key="1">
    <source>
        <dbReference type="ARBA" id="ARBA00001946"/>
    </source>
</evidence>
<keyword evidence="5" id="KW-0808">Transferase</keyword>
<keyword evidence="8" id="KW-0460">Magnesium</keyword>
<evidence type="ECO:0000256" key="2">
    <source>
        <dbReference type="ARBA" id="ARBA00011955"/>
    </source>
</evidence>
<reference evidence="11 12" key="1">
    <citation type="submission" date="2015-10" db="EMBL/GenBank/DDBJ databases">
        <title>Draft genome sequence of pyrrolomycin-producing Streptomyces vitaminophilus.</title>
        <authorList>
            <person name="Graham D.E."/>
            <person name="Mahan K.M."/>
            <person name="Klingeman D.M."/>
            <person name="Hettich R.L."/>
            <person name="Parry R.J."/>
        </authorList>
    </citation>
    <scope>NUCLEOTIDE SEQUENCE [LARGE SCALE GENOMIC DNA]</scope>
    <source>
        <strain evidence="11 12">ATCC 31673</strain>
    </source>
</reference>
<evidence type="ECO:0000313" key="12">
    <source>
        <dbReference type="Proteomes" id="UP000050867"/>
    </source>
</evidence>
<keyword evidence="7" id="KW-0274">FAD</keyword>
<gene>
    <name evidence="11" type="ORF">AQ490_05135</name>
</gene>
<dbReference type="EMBL" id="LLZU01000035">
    <property type="protein sequence ID" value="KRV47925.1"/>
    <property type="molecule type" value="Genomic_DNA"/>
</dbReference>
<dbReference type="Pfam" id="PF02424">
    <property type="entry name" value="ApbE"/>
    <property type="match status" value="2"/>
</dbReference>
<dbReference type="eggNOG" id="COG1477">
    <property type="taxonomic scope" value="Bacteria"/>
</dbReference>
<keyword evidence="6" id="KW-0479">Metal-binding</keyword>
<dbReference type="EC" id="2.7.1.180" evidence="2"/>
<protein>
    <recommendedName>
        <fullName evidence="3">FAD:protein FMN transferase</fullName>
        <ecNumber evidence="2">2.7.1.180</ecNumber>
    </recommendedName>
    <alternativeName>
        <fullName evidence="9">Flavin transferase</fullName>
    </alternativeName>
</protein>
<dbReference type="GO" id="GO:0016740">
    <property type="term" value="F:transferase activity"/>
    <property type="evidence" value="ECO:0007669"/>
    <property type="project" value="UniProtKB-KW"/>
</dbReference>
<dbReference type="STRING" id="76728.AQ490_05135"/>
<keyword evidence="4" id="KW-0285">Flavoprotein</keyword>
<accession>A0A0T6LPG3</accession>
<dbReference type="AlphaFoldDB" id="A0A0T6LPG3"/>